<comment type="caution">
    <text evidence="3">The sequence shown here is derived from an EMBL/GenBank/DDBJ whole genome shotgun (WGS) entry which is preliminary data.</text>
</comment>
<feature type="region of interest" description="Disordered" evidence="1">
    <location>
        <begin position="81"/>
        <end position="191"/>
    </location>
</feature>
<organism evidence="3 4">
    <name type="scientific">Apiospora saccharicola</name>
    <dbReference type="NCBI Taxonomy" id="335842"/>
    <lineage>
        <taxon>Eukaryota</taxon>
        <taxon>Fungi</taxon>
        <taxon>Dikarya</taxon>
        <taxon>Ascomycota</taxon>
        <taxon>Pezizomycotina</taxon>
        <taxon>Sordariomycetes</taxon>
        <taxon>Xylariomycetidae</taxon>
        <taxon>Amphisphaeriales</taxon>
        <taxon>Apiosporaceae</taxon>
        <taxon>Apiospora</taxon>
    </lineage>
</organism>
<keyword evidence="4" id="KW-1185">Reference proteome</keyword>
<accession>A0ABR1TKD2</accession>
<keyword evidence="2" id="KW-1133">Transmembrane helix</keyword>
<evidence type="ECO:0000256" key="1">
    <source>
        <dbReference type="SAM" id="MobiDB-lite"/>
    </source>
</evidence>
<keyword evidence="2" id="KW-0472">Membrane</keyword>
<dbReference type="EMBL" id="JAQQWM010000009">
    <property type="protein sequence ID" value="KAK8047111.1"/>
    <property type="molecule type" value="Genomic_DNA"/>
</dbReference>
<reference evidence="3 4" key="1">
    <citation type="submission" date="2023-01" db="EMBL/GenBank/DDBJ databases">
        <title>Analysis of 21 Apiospora genomes using comparative genomics revels a genus with tremendous synthesis potential of carbohydrate active enzymes and secondary metabolites.</title>
        <authorList>
            <person name="Sorensen T."/>
        </authorList>
    </citation>
    <scope>NUCLEOTIDE SEQUENCE [LARGE SCALE GENOMIC DNA]</scope>
    <source>
        <strain evidence="3 4">CBS 83171</strain>
    </source>
</reference>
<feature type="compositionally biased region" description="Basic and acidic residues" evidence="1">
    <location>
        <begin position="127"/>
        <end position="140"/>
    </location>
</feature>
<dbReference type="Proteomes" id="UP001446871">
    <property type="component" value="Unassembled WGS sequence"/>
</dbReference>
<proteinExistence type="predicted"/>
<protein>
    <submittedName>
        <fullName evidence="3">Uncharacterized protein</fullName>
    </submittedName>
</protein>
<feature type="transmembrane region" description="Helical" evidence="2">
    <location>
        <begin position="6"/>
        <end position="34"/>
    </location>
</feature>
<evidence type="ECO:0000313" key="4">
    <source>
        <dbReference type="Proteomes" id="UP001446871"/>
    </source>
</evidence>
<sequence>MFPGQVIGFIILFAVVFALAIALAAAWTAIWLAFKIVATVVALPPALVLSECCNCQGPKEAVFKVVRLKWDWWVPEDWDKDETVRKGPVGPQQSTSARMETLHRARAASSPNEGPGNTAATHTSSPAERDVERGIPERDPAGCPPPPPPSDMDIADSNLGEPAPPSYQNVQHPEEPPPEYEQIESRRHVWG</sequence>
<keyword evidence="2" id="KW-0812">Transmembrane</keyword>
<name>A0ABR1TKD2_9PEZI</name>
<evidence type="ECO:0000313" key="3">
    <source>
        <dbReference type="EMBL" id="KAK8047111.1"/>
    </source>
</evidence>
<gene>
    <name evidence="3" type="ORF">PG996_015175</name>
</gene>
<evidence type="ECO:0000256" key="2">
    <source>
        <dbReference type="SAM" id="Phobius"/>
    </source>
</evidence>